<dbReference type="InterPro" id="IPR036188">
    <property type="entry name" value="FAD/NAD-bd_sf"/>
</dbReference>
<name>A0A933LQ63_UNCTE</name>
<evidence type="ECO:0000313" key="1">
    <source>
        <dbReference type="EMBL" id="MBI4595007.1"/>
    </source>
</evidence>
<reference evidence="1" key="1">
    <citation type="submission" date="2020-07" db="EMBL/GenBank/DDBJ databases">
        <title>Huge and variable diversity of episymbiotic CPR bacteria and DPANN archaea in groundwater ecosystems.</title>
        <authorList>
            <person name="He C.Y."/>
            <person name="Keren R."/>
            <person name="Whittaker M."/>
            <person name="Farag I.F."/>
            <person name="Doudna J."/>
            <person name="Cate J.H.D."/>
            <person name="Banfield J.F."/>
        </authorList>
    </citation>
    <scope>NUCLEOTIDE SEQUENCE</scope>
    <source>
        <strain evidence="1">NC_groundwater_1482_Ag_S-0.65um_47_24</strain>
    </source>
</reference>
<sequence length="84" mass="8954">MVVIGSGIGEIVAGEAASCGLIAAWIYKEPIGGTRINPGCVPLKTLIYPADVAATPSRRVEKNQSAAFCLINPKKCDKFVIFFR</sequence>
<organism evidence="1 2">
    <name type="scientific">Tectimicrobiota bacterium</name>
    <dbReference type="NCBI Taxonomy" id="2528274"/>
    <lineage>
        <taxon>Bacteria</taxon>
        <taxon>Pseudomonadati</taxon>
        <taxon>Nitrospinota/Tectimicrobiota group</taxon>
        <taxon>Candidatus Tectimicrobiota</taxon>
    </lineage>
</organism>
<gene>
    <name evidence="1" type="ORF">HY730_01345</name>
</gene>
<dbReference type="Gene3D" id="3.50.50.60">
    <property type="entry name" value="FAD/NAD(P)-binding domain"/>
    <property type="match status" value="1"/>
</dbReference>
<protein>
    <submittedName>
        <fullName evidence="1">Uncharacterized protein</fullName>
    </submittedName>
</protein>
<dbReference type="EMBL" id="JACQWF010000064">
    <property type="protein sequence ID" value="MBI4595007.1"/>
    <property type="molecule type" value="Genomic_DNA"/>
</dbReference>
<evidence type="ECO:0000313" key="2">
    <source>
        <dbReference type="Proteomes" id="UP000772181"/>
    </source>
</evidence>
<proteinExistence type="predicted"/>
<comment type="caution">
    <text evidence="1">The sequence shown here is derived from an EMBL/GenBank/DDBJ whole genome shotgun (WGS) entry which is preliminary data.</text>
</comment>
<dbReference type="AlphaFoldDB" id="A0A933LQ63"/>
<accession>A0A933LQ63</accession>
<dbReference type="Proteomes" id="UP000772181">
    <property type="component" value="Unassembled WGS sequence"/>
</dbReference>